<dbReference type="InterPro" id="IPR036866">
    <property type="entry name" value="RibonucZ/Hydroxyglut_hydro"/>
</dbReference>
<accession>A0A7J3MWU3</accession>
<sequence>MGRLRWLGHAAFVIELSRLTMLIDPWITNPLSHYRSIEGFLKDYSKVDLIIVTHDHGDHVGEAIELLSKYRESRVVALYELAEYIAKEARAVDRAIAANMGGPIKIDDIVLVFTEATHSSTRSHPSGVVIMSDEGTIYHAGDTGLFMDMVLIGELYKPTIALLPIGGHFTMGIKEAVKAVELIKPRYAIPMHYNTFELIKADPEEFAKLVRDRLSSVVPIVLKPNDVWSF</sequence>
<dbReference type="Gene3D" id="3.60.15.10">
    <property type="entry name" value="Ribonuclease Z/Hydroxyacylglutathione hydrolase-like"/>
    <property type="match status" value="1"/>
</dbReference>
<evidence type="ECO:0000259" key="3">
    <source>
        <dbReference type="SMART" id="SM00849"/>
    </source>
</evidence>
<dbReference type="Pfam" id="PF12706">
    <property type="entry name" value="Lactamase_B_2"/>
    <property type="match status" value="1"/>
</dbReference>
<dbReference type="HAMAP" id="MF_00457">
    <property type="entry name" value="UPF0173"/>
    <property type="match status" value="1"/>
</dbReference>
<keyword evidence="1 2" id="KW-0378">Hydrolase</keyword>
<comment type="similarity">
    <text evidence="2">Belongs to the UPF0173 family.</text>
</comment>
<dbReference type="PANTHER" id="PTHR43546">
    <property type="entry name" value="UPF0173 METAL-DEPENDENT HYDROLASE MJ1163-RELATED"/>
    <property type="match status" value="1"/>
</dbReference>
<name>A0A7J3MWU3_9CREN</name>
<evidence type="ECO:0000256" key="1">
    <source>
        <dbReference type="ARBA" id="ARBA00022801"/>
    </source>
</evidence>
<dbReference type="PANTHER" id="PTHR43546:SF3">
    <property type="entry name" value="UPF0173 METAL-DEPENDENT HYDROLASE MJ1163"/>
    <property type="match status" value="1"/>
</dbReference>
<dbReference type="SUPFAM" id="SSF56281">
    <property type="entry name" value="Metallo-hydrolase/oxidoreductase"/>
    <property type="match status" value="1"/>
</dbReference>
<feature type="domain" description="Metallo-beta-lactamase" evidence="3">
    <location>
        <begin position="8"/>
        <end position="192"/>
    </location>
</feature>
<dbReference type="InterPro" id="IPR022877">
    <property type="entry name" value="UPF0173"/>
</dbReference>
<dbReference type="InterPro" id="IPR001279">
    <property type="entry name" value="Metallo-B-lactamas"/>
</dbReference>
<organism evidence="5">
    <name type="scientific">Ignisphaera aggregans</name>
    <dbReference type="NCBI Taxonomy" id="334771"/>
    <lineage>
        <taxon>Archaea</taxon>
        <taxon>Thermoproteota</taxon>
        <taxon>Thermoprotei</taxon>
        <taxon>Desulfurococcales</taxon>
        <taxon>Desulfurococcaceae</taxon>
        <taxon>Ignisphaera</taxon>
    </lineage>
</organism>
<evidence type="ECO:0000313" key="4">
    <source>
        <dbReference type="EMBL" id="HFQ78798.1"/>
    </source>
</evidence>
<dbReference type="InterPro" id="IPR050114">
    <property type="entry name" value="UPF0173_UPF0282_UlaG_hydrolase"/>
</dbReference>
<dbReference type="EMBL" id="DTAU01000068">
    <property type="protein sequence ID" value="HFQ78798.1"/>
    <property type="molecule type" value="Genomic_DNA"/>
</dbReference>
<proteinExistence type="inferred from homology"/>
<dbReference type="SMART" id="SM00849">
    <property type="entry name" value="Lactamase_B"/>
    <property type="match status" value="1"/>
</dbReference>
<gene>
    <name evidence="4" type="ORF">ENT99_03735</name>
    <name evidence="5" type="ORF">ENU64_00970</name>
</gene>
<dbReference type="AlphaFoldDB" id="A0A7J3MWU3"/>
<comment type="caution">
    <text evidence="5">The sequence shown here is derived from an EMBL/GenBank/DDBJ whole genome shotgun (WGS) entry which is preliminary data.</text>
</comment>
<dbReference type="EMBL" id="DTDH01000025">
    <property type="protein sequence ID" value="HGT97988.1"/>
    <property type="molecule type" value="Genomic_DNA"/>
</dbReference>
<protein>
    <recommendedName>
        <fullName evidence="2">UPF0173 metal-dependent hydrolase ENT99_03735</fullName>
    </recommendedName>
</protein>
<evidence type="ECO:0000256" key="2">
    <source>
        <dbReference type="HAMAP-Rule" id="MF_00457"/>
    </source>
</evidence>
<evidence type="ECO:0000313" key="5">
    <source>
        <dbReference type="EMBL" id="HGT97988.1"/>
    </source>
</evidence>
<dbReference type="GO" id="GO:0016787">
    <property type="term" value="F:hydrolase activity"/>
    <property type="evidence" value="ECO:0007669"/>
    <property type="project" value="UniProtKB-UniRule"/>
</dbReference>
<reference evidence="5" key="1">
    <citation type="journal article" date="2020" name="mSystems">
        <title>Genome- and Community-Level Interaction Insights into Carbon Utilization and Element Cycling Functions of Hydrothermarchaeota in Hydrothermal Sediment.</title>
        <authorList>
            <person name="Zhou Z."/>
            <person name="Liu Y."/>
            <person name="Xu W."/>
            <person name="Pan J."/>
            <person name="Luo Z.H."/>
            <person name="Li M."/>
        </authorList>
    </citation>
    <scope>NUCLEOTIDE SEQUENCE [LARGE SCALE GENOMIC DNA]</scope>
    <source>
        <strain evidence="4">SpSt-629</strain>
        <strain evidence="5">SpSt-688</strain>
    </source>
</reference>
<dbReference type="NCBIfam" id="NF001911">
    <property type="entry name" value="PRK00685.1"/>
    <property type="match status" value="1"/>
</dbReference>